<accession>A0A0U0S3J3</accession>
<dbReference type="Proteomes" id="UP000046947">
    <property type="component" value="Unassembled WGS sequence"/>
</dbReference>
<dbReference type="EMBL" id="CFOE01000032">
    <property type="protein sequence ID" value="CFE36175.1"/>
    <property type="molecule type" value="Genomic_DNA"/>
</dbReference>
<protein>
    <submittedName>
        <fullName evidence="4">Uncharacterized protein</fullName>
    </submittedName>
</protein>
<dbReference type="AlphaFoldDB" id="A0A0U0S3J3"/>
<dbReference type="EMBL" id="CFOH01000223">
    <property type="protein sequence ID" value="CFE50145.1"/>
    <property type="molecule type" value="Genomic_DNA"/>
</dbReference>
<feature type="compositionally biased region" description="Polar residues" evidence="1">
    <location>
        <begin position="259"/>
        <end position="268"/>
    </location>
</feature>
<dbReference type="Proteomes" id="UP000048600">
    <property type="component" value="Unassembled WGS sequence"/>
</dbReference>
<evidence type="ECO:0000313" key="5">
    <source>
        <dbReference type="EMBL" id="COV73668.1"/>
    </source>
</evidence>
<evidence type="ECO:0000313" key="8">
    <source>
        <dbReference type="Proteomes" id="UP000045842"/>
    </source>
</evidence>
<name>A0A0U0S3J3_MYCTX</name>
<feature type="compositionally biased region" description="Basic and acidic residues" evidence="1">
    <location>
        <begin position="76"/>
        <end position="101"/>
    </location>
</feature>
<feature type="region of interest" description="Disordered" evidence="1">
    <location>
        <begin position="310"/>
        <end position="330"/>
    </location>
</feature>
<dbReference type="EMBL" id="CHKL01000280">
    <property type="protein sequence ID" value="COW41478.1"/>
    <property type="molecule type" value="Genomic_DNA"/>
</dbReference>
<reference evidence="7 8" key="2">
    <citation type="submission" date="2015-03" db="EMBL/GenBank/DDBJ databases">
        <authorList>
            <consortium name="Pathogen Informatics"/>
        </authorList>
    </citation>
    <scope>NUCLEOTIDE SEQUENCE [LARGE SCALE GENOMIC DNA]</scope>
    <source>
        <strain evidence="5 8">G09801536</strain>
        <strain evidence="2 10">G09901357</strain>
        <strain evidence="3 9">H09601792</strain>
        <strain evidence="7">K00500041</strain>
        <strain evidence="6 11">P00601463</strain>
    </source>
</reference>
<dbReference type="Proteomes" id="UP000048289">
    <property type="component" value="Unassembled WGS sequence"/>
</dbReference>
<organism evidence="4 7">
    <name type="scientific">Mycobacterium tuberculosis</name>
    <dbReference type="NCBI Taxonomy" id="1773"/>
    <lineage>
        <taxon>Bacteria</taxon>
        <taxon>Bacillati</taxon>
        <taxon>Actinomycetota</taxon>
        <taxon>Actinomycetes</taxon>
        <taxon>Mycobacteriales</taxon>
        <taxon>Mycobacteriaceae</taxon>
        <taxon>Mycobacterium</taxon>
        <taxon>Mycobacterium tuberculosis complex</taxon>
    </lineage>
</organism>
<proteinExistence type="predicted"/>
<feature type="region of interest" description="Disordered" evidence="1">
    <location>
        <begin position="209"/>
        <end position="271"/>
    </location>
</feature>
<reference evidence="4" key="1">
    <citation type="submission" date="2015-03" db="EMBL/GenBank/DDBJ databases">
        <authorList>
            <person name="Murphy D."/>
        </authorList>
    </citation>
    <scope>NUCLEOTIDE SEQUENCE [LARGE SCALE GENOMIC DNA]</scope>
    <source>
        <strain evidence="4">K00500041</strain>
    </source>
</reference>
<evidence type="ECO:0000313" key="6">
    <source>
        <dbReference type="EMBL" id="COW41478.1"/>
    </source>
</evidence>
<evidence type="ECO:0000256" key="1">
    <source>
        <dbReference type="SAM" id="MobiDB-lite"/>
    </source>
</evidence>
<evidence type="ECO:0000313" key="7">
    <source>
        <dbReference type="Proteomes" id="UP000038802"/>
    </source>
</evidence>
<evidence type="ECO:0000313" key="11">
    <source>
        <dbReference type="Proteomes" id="UP000048600"/>
    </source>
</evidence>
<dbReference type="EMBL" id="CSAE01000159">
    <property type="protein sequence ID" value="COV61870.1"/>
    <property type="molecule type" value="Genomic_DNA"/>
</dbReference>
<evidence type="ECO:0000313" key="2">
    <source>
        <dbReference type="EMBL" id="CFE36175.1"/>
    </source>
</evidence>
<evidence type="ECO:0000313" key="3">
    <source>
        <dbReference type="EMBL" id="CFE50145.1"/>
    </source>
</evidence>
<sequence length="330" mass="35966">MDNGFRGHFIGDLGDFGFHRFRHIVGLVRFPRANRPHSARSGGHSSGGEFSRFTFQRLINNILAATQGPRSLAPLRRQDDVHHGPDKHEGGRERIDPDAGNKRGGIVTQQLNTESPGAVESDIEPKQSPVADDEPAVNVDQCDEYQNIPDQFVEERWLHDERHLTRRDAVQRIRDVESGGVPAVEDLQTPRHSGFPAVELLIEVVSEPTDSLRQHDTRRHRIKQDGQRDSTTPAANPRAHDTKGYRTPDAQAPIPDSQCRGQPGTTVTEICPPVGSQVIEPAANQAERHGPQGDVVGHAALAAAGCQPAIPDQQCDNDAGDNANCVGADG</sequence>
<evidence type="ECO:0000313" key="4">
    <source>
        <dbReference type="EMBL" id="COV61870.1"/>
    </source>
</evidence>
<gene>
    <name evidence="5" type="ORF">ERS007679_02373</name>
    <name evidence="2" type="ORF">ERS007681_00465</name>
    <name evidence="3" type="ORF">ERS007688_01652</name>
    <name evidence="4" type="ORF">ERS007703_01740</name>
    <name evidence="6" type="ORF">ERS007741_02448</name>
</gene>
<evidence type="ECO:0000313" key="10">
    <source>
        <dbReference type="Proteomes" id="UP000048289"/>
    </source>
</evidence>
<dbReference type="Proteomes" id="UP000038802">
    <property type="component" value="Unassembled WGS sequence"/>
</dbReference>
<dbReference type="EMBL" id="CSAD01000321">
    <property type="protein sequence ID" value="COV73668.1"/>
    <property type="molecule type" value="Genomic_DNA"/>
</dbReference>
<feature type="region of interest" description="Disordered" evidence="1">
    <location>
        <begin position="69"/>
        <end position="133"/>
    </location>
</feature>
<dbReference type="Proteomes" id="UP000045842">
    <property type="component" value="Unassembled WGS sequence"/>
</dbReference>
<evidence type="ECO:0000313" key="9">
    <source>
        <dbReference type="Proteomes" id="UP000046947"/>
    </source>
</evidence>